<sequence>GTYLCESYLAYTKKPNSYQIPNDYVIETTYGKDEKTITCSISYHNEKPRYKIEFGVFEEKCIYSDSLPSAAANAYLKACNEAIINEKKQIKDFD</sequence>
<feature type="non-terminal residue" evidence="1">
    <location>
        <position position="94"/>
    </location>
</feature>
<protein>
    <submittedName>
        <fullName evidence="1">4069_t:CDS:1</fullName>
    </submittedName>
</protein>
<accession>A0ABN7XAY3</accession>
<dbReference type="EMBL" id="CAJVQB010111599">
    <property type="protein sequence ID" value="CAG8852408.1"/>
    <property type="molecule type" value="Genomic_DNA"/>
</dbReference>
<evidence type="ECO:0000313" key="2">
    <source>
        <dbReference type="Proteomes" id="UP000789901"/>
    </source>
</evidence>
<gene>
    <name evidence="1" type="ORF">GMARGA_LOCUS41229</name>
</gene>
<organism evidence="1 2">
    <name type="scientific">Gigaspora margarita</name>
    <dbReference type="NCBI Taxonomy" id="4874"/>
    <lineage>
        <taxon>Eukaryota</taxon>
        <taxon>Fungi</taxon>
        <taxon>Fungi incertae sedis</taxon>
        <taxon>Mucoromycota</taxon>
        <taxon>Glomeromycotina</taxon>
        <taxon>Glomeromycetes</taxon>
        <taxon>Diversisporales</taxon>
        <taxon>Gigasporaceae</taxon>
        <taxon>Gigaspora</taxon>
    </lineage>
</organism>
<reference evidence="1 2" key="1">
    <citation type="submission" date="2021-06" db="EMBL/GenBank/DDBJ databases">
        <authorList>
            <person name="Kallberg Y."/>
            <person name="Tangrot J."/>
            <person name="Rosling A."/>
        </authorList>
    </citation>
    <scope>NUCLEOTIDE SEQUENCE [LARGE SCALE GENOMIC DNA]</scope>
    <source>
        <strain evidence="1 2">120-4 pot B 10/14</strain>
    </source>
</reference>
<comment type="caution">
    <text evidence="1">The sequence shown here is derived from an EMBL/GenBank/DDBJ whole genome shotgun (WGS) entry which is preliminary data.</text>
</comment>
<name>A0ABN7XAY3_GIGMA</name>
<keyword evidence="2" id="KW-1185">Reference proteome</keyword>
<feature type="non-terminal residue" evidence="1">
    <location>
        <position position="1"/>
    </location>
</feature>
<dbReference type="Proteomes" id="UP000789901">
    <property type="component" value="Unassembled WGS sequence"/>
</dbReference>
<proteinExistence type="predicted"/>
<evidence type="ECO:0000313" key="1">
    <source>
        <dbReference type="EMBL" id="CAG8852408.1"/>
    </source>
</evidence>